<feature type="chain" id="PRO_5046758540" description="Glycoside hydrolase family 15" evidence="2">
    <location>
        <begin position="26"/>
        <end position="675"/>
    </location>
</feature>
<dbReference type="PANTHER" id="PTHR31616:SF0">
    <property type="entry name" value="GLUCAN 1,4-ALPHA-GLUCOSIDASE"/>
    <property type="match status" value="1"/>
</dbReference>
<dbReference type="InterPro" id="IPR008928">
    <property type="entry name" value="6-hairpin_glycosidase_sf"/>
</dbReference>
<keyword evidence="4" id="KW-1185">Reference proteome</keyword>
<feature type="transmembrane region" description="Helical" evidence="1">
    <location>
        <begin position="650"/>
        <end position="667"/>
    </location>
</feature>
<keyword evidence="1" id="KW-0472">Membrane</keyword>
<evidence type="ECO:0000256" key="1">
    <source>
        <dbReference type="SAM" id="Phobius"/>
    </source>
</evidence>
<dbReference type="PROSITE" id="PS51318">
    <property type="entry name" value="TAT"/>
    <property type="match status" value="1"/>
</dbReference>
<evidence type="ECO:0000313" key="4">
    <source>
        <dbReference type="Proteomes" id="UP000313948"/>
    </source>
</evidence>
<dbReference type="PANTHER" id="PTHR31616">
    <property type="entry name" value="TREHALASE"/>
    <property type="match status" value="1"/>
</dbReference>
<protein>
    <recommendedName>
        <fullName evidence="5">Glycoside hydrolase family 15</fullName>
    </recommendedName>
</protein>
<dbReference type="SUPFAM" id="SSF48208">
    <property type="entry name" value="Six-hairpin glycosidases"/>
    <property type="match status" value="1"/>
</dbReference>
<sequence length="675" mass="71417">MTTRRRLLLAALAGAVAVVSWGVPAAAVPAHESQPEHTDALFSLRGEDHAAAQTFIPSGASLGAVGAWVVSRSSGGQLTASVRTDVADQTTEVAAASVDLGPGEGWLELDLGGAPVVPGEEYAVVLQAHGTDDAVEWWGTRTGDPGEPASWNYDRAHWGGWARYGAGAAADFGGWRLAFYVGEPGRCAADNSCWRHLPAQTLGVQPAGLVGTEGRPYALTAFEVAGARYLPGSSVLELADGSWLHLPGAAADPAVVPAGSPEALAQVEESRAWLAAGTVPGRTSAEREMAERALLDMRLLLQDNGAVAAAWHTIWKYSWPRDSAFTAVAFARAGFTEEAYRILRYNAETQRADGTWEARTLLDGSGPPDARPWQLDANGWLPWATWQYLQVASPAEREEALAELYPMVRAAADHAAASLDENGIPPARPDYWESAYPAPNLGTAAPLLAGLRAAGAIAEQAGQGLDAARWFRAADRLAIGIELSFGSIGYQRTILDGSGKDSAVAWLAPPFNAMTEEVRAELDTTWDVIVQDTGGVQPGERWGDDMTWTPETMFFALAWATDGQRAKADALVEWMDDHRTAVGAFPEKVDPQGRPAAVSTLGWTASLTVLTLAALDEPLPVPPTAPSTDTLGAATEGAAPPLTVEAPGSAMAWLALAAFLALAALTLRHHKTRRR</sequence>
<gene>
    <name evidence="3" type="ORF">FE251_03870</name>
</gene>
<evidence type="ECO:0000313" key="3">
    <source>
        <dbReference type="EMBL" id="QDB78612.1"/>
    </source>
</evidence>
<proteinExistence type="predicted"/>
<evidence type="ECO:0000256" key="2">
    <source>
        <dbReference type="SAM" id="SignalP"/>
    </source>
</evidence>
<accession>A0ABX5VJL0</accession>
<keyword evidence="1" id="KW-0812">Transmembrane</keyword>
<dbReference type="EMBL" id="CP040899">
    <property type="protein sequence ID" value="QDB78612.1"/>
    <property type="molecule type" value="Genomic_DNA"/>
</dbReference>
<name>A0ABX5VJL0_9MICO</name>
<dbReference type="InterPro" id="IPR012341">
    <property type="entry name" value="6hp_glycosidase-like_sf"/>
</dbReference>
<organism evidence="3 4">
    <name type="scientific">Georgenia wutianyii</name>
    <dbReference type="NCBI Taxonomy" id="2585135"/>
    <lineage>
        <taxon>Bacteria</taxon>
        <taxon>Bacillati</taxon>
        <taxon>Actinomycetota</taxon>
        <taxon>Actinomycetes</taxon>
        <taxon>Micrococcales</taxon>
        <taxon>Bogoriellaceae</taxon>
        <taxon>Georgenia</taxon>
    </lineage>
</organism>
<keyword evidence="1" id="KW-1133">Transmembrane helix</keyword>
<keyword evidence="2" id="KW-0732">Signal</keyword>
<dbReference type="Gene3D" id="1.50.10.10">
    <property type="match status" value="1"/>
</dbReference>
<feature type="signal peptide" evidence="2">
    <location>
        <begin position="1"/>
        <end position="25"/>
    </location>
</feature>
<dbReference type="RefSeq" id="WP_139947983.1">
    <property type="nucleotide sequence ID" value="NZ_CP040899.1"/>
</dbReference>
<dbReference type="InterPro" id="IPR006311">
    <property type="entry name" value="TAT_signal"/>
</dbReference>
<evidence type="ECO:0008006" key="5">
    <source>
        <dbReference type="Google" id="ProtNLM"/>
    </source>
</evidence>
<reference evidence="3 4" key="1">
    <citation type="submission" date="2019-05" db="EMBL/GenBank/DDBJ databases">
        <title>Georgenia *** sp. nov., and Georgenia *** sp. nov., isolated from the intestinal contents of plateau pika (Ochotona curzoniae) in the Qinghai-Tibet plateau of China.</title>
        <authorList>
            <person name="Tian Z."/>
        </authorList>
    </citation>
    <scope>NUCLEOTIDE SEQUENCE [LARGE SCALE GENOMIC DNA]</scope>
    <source>
        <strain evidence="3 4">Z294</strain>
    </source>
</reference>
<dbReference type="Proteomes" id="UP000313948">
    <property type="component" value="Chromosome"/>
</dbReference>